<gene>
    <name evidence="1" type="ORF">V473_18045</name>
</gene>
<dbReference type="EMBL" id="JACT01000004">
    <property type="protein sequence ID" value="KMS54186.1"/>
    <property type="molecule type" value="Genomic_DNA"/>
</dbReference>
<dbReference type="AlphaFoldDB" id="A0A0J7XQJ8"/>
<keyword evidence="2" id="KW-1185">Reference proteome</keyword>
<accession>A0A0J7XQJ8</accession>
<dbReference type="PATRIC" id="fig|1420583.3.peg.3421"/>
<evidence type="ECO:0000313" key="1">
    <source>
        <dbReference type="EMBL" id="KMS54186.1"/>
    </source>
</evidence>
<reference evidence="1 2" key="1">
    <citation type="journal article" date="2015" name="G3 (Bethesda)">
        <title>Insights into Ongoing Evolution of the Hexachlorocyclohexane Catabolic Pathway from Comparative Genomics of Ten Sphingomonadaceae Strains.</title>
        <authorList>
            <person name="Pearce S.L."/>
            <person name="Oakeshott J.G."/>
            <person name="Pandey G."/>
        </authorList>
    </citation>
    <scope>NUCLEOTIDE SEQUENCE [LARGE SCALE GENOMIC DNA]</scope>
    <source>
        <strain evidence="1 2">LL01</strain>
    </source>
</reference>
<evidence type="ECO:0000313" key="2">
    <source>
        <dbReference type="Proteomes" id="UP000052232"/>
    </source>
</evidence>
<comment type="caution">
    <text evidence="1">The sequence shown here is derived from an EMBL/GenBank/DDBJ whole genome shotgun (WGS) entry which is preliminary data.</text>
</comment>
<protein>
    <submittedName>
        <fullName evidence="1">Uncharacterized protein</fullName>
    </submittedName>
</protein>
<dbReference type="Proteomes" id="UP000052232">
    <property type="component" value="Unassembled WGS sequence"/>
</dbReference>
<organism evidence="1 2">
    <name type="scientific">Sphingobium cupriresistens LL01</name>
    <dbReference type="NCBI Taxonomy" id="1420583"/>
    <lineage>
        <taxon>Bacteria</taxon>
        <taxon>Pseudomonadati</taxon>
        <taxon>Pseudomonadota</taxon>
        <taxon>Alphaproteobacteria</taxon>
        <taxon>Sphingomonadales</taxon>
        <taxon>Sphingomonadaceae</taxon>
        <taxon>Sphingobium</taxon>
    </lineage>
</organism>
<name>A0A0J7XQJ8_9SPHN</name>
<proteinExistence type="predicted"/>
<sequence>MAATIGRGNAPVRDGEIFKAGSVRPNRPFHMFLSCSMVAR</sequence>